<evidence type="ECO:0000313" key="3">
    <source>
        <dbReference type="Proteomes" id="UP000505355"/>
    </source>
</evidence>
<sequence length="511" mass="56744">MLSEKKITQLILAATALFTVIMGALIFVHPPALYPDPGWGFKVMRSMQAGSPFNTLISPDHEDIAQNGSVFLSWWSPGQYLVPYFFISVFKLKMGPAVALTISLCSLCGLAGLNTFFKKIGFPPLISAVSIAFIASQQIYLIPFIFYNGGEVILFAFTGWFLYGCCYFTRVSWQLMIFVLLSGVVGFFCKSAFLWIYLAGLAYLWIRLSTGSKIVSWLINGISIGVPAVLSLATIYLGYLSKGDNPAANVNGIKWAWETFCFPLASPLLTALPIDDFSNGIINYPVGITIVLALLSVALIVYLCKTTPNSSYTLLVLILYGVAVLFYSINFLRQANISYEARHMRIIGLVITPGIIYALSKINRVYWLLFALIWLYIIKVNYTFLSTGYERNVSSSGHGSTGLAQVFIDQPTLNYLSALDAAQRNAIFVFITPDAGLEINHNRVITYPEIDDNLQPQNDFDKYAGHKGPLYIVLPKSYVGTKASMYFKNFPGYSNFELAQPGKNYVIYSAK</sequence>
<dbReference type="KEGG" id="mmab:HQ865_12045"/>
<evidence type="ECO:0000256" key="1">
    <source>
        <dbReference type="SAM" id="Phobius"/>
    </source>
</evidence>
<feature type="transmembrane region" description="Helical" evidence="1">
    <location>
        <begin position="314"/>
        <end position="332"/>
    </location>
</feature>
<feature type="transmembrane region" description="Helical" evidence="1">
    <location>
        <begin position="176"/>
        <end position="205"/>
    </location>
</feature>
<feature type="transmembrane region" description="Helical" evidence="1">
    <location>
        <begin position="217"/>
        <end position="239"/>
    </location>
</feature>
<accession>A0A7D4TXK8</accession>
<keyword evidence="1" id="KW-0472">Membrane</keyword>
<evidence type="ECO:0008006" key="4">
    <source>
        <dbReference type="Google" id="ProtNLM"/>
    </source>
</evidence>
<organism evidence="2 3">
    <name type="scientific">Mucilaginibacter mali</name>
    <dbReference type="NCBI Taxonomy" id="2740462"/>
    <lineage>
        <taxon>Bacteria</taxon>
        <taxon>Pseudomonadati</taxon>
        <taxon>Bacteroidota</taxon>
        <taxon>Sphingobacteriia</taxon>
        <taxon>Sphingobacteriales</taxon>
        <taxon>Sphingobacteriaceae</taxon>
        <taxon>Mucilaginibacter</taxon>
    </lineage>
</organism>
<feature type="transmembrane region" description="Helical" evidence="1">
    <location>
        <begin position="7"/>
        <end position="28"/>
    </location>
</feature>
<feature type="transmembrane region" description="Helical" evidence="1">
    <location>
        <begin position="94"/>
        <end position="113"/>
    </location>
</feature>
<gene>
    <name evidence="2" type="ORF">HQ865_12045</name>
</gene>
<keyword evidence="3" id="KW-1185">Reference proteome</keyword>
<feature type="transmembrane region" description="Helical" evidence="1">
    <location>
        <begin position="152"/>
        <end position="169"/>
    </location>
</feature>
<feature type="transmembrane region" description="Helical" evidence="1">
    <location>
        <begin position="366"/>
        <end position="385"/>
    </location>
</feature>
<dbReference type="EMBL" id="CP054139">
    <property type="protein sequence ID" value="QKJ30457.1"/>
    <property type="molecule type" value="Genomic_DNA"/>
</dbReference>
<keyword evidence="1" id="KW-1133">Transmembrane helix</keyword>
<dbReference type="AlphaFoldDB" id="A0A7D4TXK8"/>
<evidence type="ECO:0000313" key="2">
    <source>
        <dbReference type="EMBL" id="QKJ30457.1"/>
    </source>
</evidence>
<dbReference type="RefSeq" id="WP_173415132.1">
    <property type="nucleotide sequence ID" value="NZ_CP054139.1"/>
</dbReference>
<keyword evidence="1" id="KW-0812">Transmembrane</keyword>
<feature type="transmembrane region" description="Helical" evidence="1">
    <location>
        <begin position="344"/>
        <end position="360"/>
    </location>
</feature>
<feature type="transmembrane region" description="Helical" evidence="1">
    <location>
        <begin position="125"/>
        <end position="146"/>
    </location>
</feature>
<proteinExistence type="predicted"/>
<reference evidence="2 3" key="1">
    <citation type="submission" date="2020-05" db="EMBL/GenBank/DDBJ databases">
        <title>Mucilaginibacter mali sp. nov.</title>
        <authorList>
            <person name="Kim H.S."/>
            <person name="Lee K.C."/>
            <person name="Suh M.K."/>
            <person name="Kim J.-S."/>
            <person name="Han K.-I."/>
            <person name="Eom M.K."/>
            <person name="Shin Y.K."/>
            <person name="Lee J.-S."/>
        </authorList>
    </citation>
    <scope>NUCLEOTIDE SEQUENCE [LARGE SCALE GENOMIC DNA]</scope>
    <source>
        <strain evidence="2 3">G2-14</strain>
    </source>
</reference>
<dbReference type="Proteomes" id="UP000505355">
    <property type="component" value="Chromosome"/>
</dbReference>
<protein>
    <recommendedName>
        <fullName evidence="4">Glycosyltransferase RgtA/B/C/D-like domain-containing protein</fullName>
    </recommendedName>
</protein>
<feature type="transmembrane region" description="Helical" evidence="1">
    <location>
        <begin position="281"/>
        <end position="302"/>
    </location>
</feature>
<name>A0A7D4TXK8_9SPHI</name>